<proteinExistence type="predicted"/>
<dbReference type="AlphaFoldDB" id="A0A4Q7ZBW7"/>
<accession>A0A4Q7ZBW7</accession>
<keyword evidence="2" id="KW-1185">Reference proteome</keyword>
<evidence type="ECO:0000313" key="1">
    <source>
        <dbReference type="EMBL" id="RZU48137.1"/>
    </source>
</evidence>
<reference evidence="1 2" key="1">
    <citation type="submission" date="2019-02" db="EMBL/GenBank/DDBJ databases">
        <title>Genomic Encyclopedia of Type Strains, Phase IV (KMG-IV): sequencing the most valuable type-strain genomes for metagenomic binning, comparative biology and taxonomic classification.</title>
        <authorList>
            <person name="Goeker M."/>
        </authorList>
    </citation>
    <scope>NUCLEOTIDE SEQUENCE [LARGE SCALE GENOMIC DNA]</scope>
    <source>
        <strain evidence="1 2">DSM 105135</strain>
    </source>
</reference>
<name>A0A4Q7ZBW7_9GAMM</name>
<evidence type="ECO:0000313" key="2">
    <source>
        <dbReference type="Proteomes" id="UP000292423"/>
    </source>
</evidence>
<organism evidence="1 2">
    <name type="scientific">Fluviicoccus keumensis</name>
    <dbReference type="NCBI Taxonomy" id="1435465"/>
    <lineage>
        <taxon>Bacteria</taxon>
        <taxon>Pseudomonadati</taxon>
        <taxon>Pseudomonadota</taxon>
        <taxon>Gammaproteobacteria</taxon>
        <taxon>Moraxellales</taxon>
        <taxon>Moraxellaceae</taxon>
        <taxon>Fluviicoccus</taxon>
    </lineage>
</organism>
<protein>
    <submittedName>
        <fullName evidence="1">Uncharacterized protein</fullName>
    </submittedName>
</protein>
<sequence length="166" mass="18948">MEPRKHIIHMKYLLARLMLTEPEETFALYREADGGVFLLRLWEHVASDLPELDRIPGKGLSIWYRPEGEESEAVVLTFPPPQARSEAWYLGAFRNPDGNIRIFCLERGIDPLTQEPLAILAEFRPDGRANWGPTNEPRLDYFVEDVDAIIHDPSATPMAFTAISMI</sequence>
<comment type="caution">
    <text evidence="1">The sequence shown here is derived from an EMBL/GenBank/DDBJ whole genome shotgun (WGS) entry which is preliminary data.</text>
</comment>
<dbReference type="EMBL" id="SHKX01000004">
    <property type="protein sequence ID" value="RZU48137.1"/>
    <property type="molecule type" value="Genomic_DNA"/>
</dbReference>
<gene>
    <name evidence="1" type="ORF">EV700_0169</name>
</gene>
<dbReference type="Proteomes" id="UP000292423">
    <property type="component" value="Unassembled WGS sequence"/>
</dbReference>